<dbReference type="KEGG" id="abas:ACPOL_5941"/>
<feature type="transmembrane region" description="Helical" evidence="12">
    <location>
        <begin position="166"/>
        <end position="185"/>
    </location>
</feature>
<evidence type="ECO:0000256" key="10">
    <source>
        <dbReference type="ARBA" id="ARBA00023136"/>
    </source>
</evidence>
<evidence type="ECO:0000256" key="8">
    <source>
        <dbReference type="ARBA" id="ARBA00022692"/>
    </source>
</evidence>
<evidence type="ECO:0000256" key="5">
    <source>
        <dbReference type="ARBA" id="ARBA00022519"/>
    </source>
</evidence>
<dbReference type="RefSeq" id="WP_114209804.1">
    <property type="nucleotide sequence ID" value="NZ_CP030840.1"/>
</dbReference>
<feature type="transmembrane region" description="Helical" evidence="12">
    <location>
        <begin position="115"/>
        <end position="133"/>
    </location>
</feature>
<evidence type="ECO:0000256" key="2">
    <source>
        <dbReference type="ARBA" id="ARBA00004141"/>
    </source>
</evidence>
<dbReference type="FunFam" id="1.20.120.1780:FF:000001">
    <property type="entry name" value="4-hydroxybenzoate octaprenyltransferase"/>
    <property type="match status" value="1"/>
</dbReference>
<keyword evidence="5" id="KW-0997">Cell inner membrane</keyword>
<dbReference type="GO" id="GO:0008412">
    <property type="term" value="F:4-hydroxybenzoate polyprenyltransferase activity"/>
    <property type="evidence" value="ECO:0007669"/>
    <property type="project" value="UniProtKB-EC"/>
</dbReference>
<dbReference type="EC" id="2.5.1.39" evidence="11"/>
<keyword evidence="8 12" id="KW-0812">Transmembrane</keyword>
<evidence type="ECO:0000256" key="9">
    <source>
        <dbReference type="ARBA" id="ARBA00022989"/>
    </source>
</evidence>
<evidence type="ECO:0000256" key="12">
    <source>
        <dbReference type="SAM" id="Phobius"/>
    </source>
</evidence>
<dbReference type="GO" id="GO:0005886">
    <property type="term" value="C:plasma membrane"/>
    <property type="evidence" value="ECO:0007669"/>
    <property type="project" value="TreeGrafter"/>
</dbReference>
<evidence type="ECO:0000313" key="13">
    <source>
        <dbReference type="EMBL" id="AXC15185.1"/>
    </source>
</evidence>
<evidence type="ECO:0000256" key="4">
    <source>
        <dbReference type="ARBA" id="ARBA00022475"/>
    </source>
</evidence>
<proteinExistence type="inferred from homology"/>
<keyword evidence="7" id="KW-0831">Ubiquinone biosynthesis</keyword>
<evidence type="ECO:0000256" key="6">
    <source>
        <dbReference type="ARBA" id="ARBA00022679"/>
    </source>
</evidence>
<feature type="transmembrane region" description="Helical" evidence="12">
    <location>
        <begin position="205"/>
        <end position="229"/>
    </location>
</feature>
<dbReference type="InterPro" id="IPR006371">
    <property type="entry name" value="Polyprenyltransferase_UbiA-li"/>
</dbReference>
<name>A0A2Z5G9F0_9BACT</name>
<feature type="transmembrane region" description="Helical" evidence="12">
    <location>
        <begin position="266"/>
        <end position="289"/>
    </location>
</feature>
<dbReference type="InterPro" id="IPR044878">
    <property type="entry name" value="UbiA_sf"/>
</dbReference>
<feature type="transmembrane region" description="Helical" evidence="12">
    <location>
        <begin position="139"/>
        <end position="159"/>
    </location>
</feature>
<dbReference type="NCBIfam" id="TIGR01475">
    <property type="entry name" value="ubiA_other"/>
    <property type="match status" value="1"/>
</dbReference>
<keyword evidence="9 12" id="KW-1133">Transmembrane helix</keyword>
<organism evidence="13 14">
    <name type="scientific">Acidisarcina polymorpha</name>
    <dbReference type="NCBI Taxonomy" id="2211140"/>
    <lineage>
        <taxon>Bacteria</taxon>
        <taxon>Pseudomonadati</taxon>
        <taxon>Acidobacteriota</taxon>
        <taxon>Terriglobia</taxon>
        <taxon>Terriglobales</taxon>
        <taxon>Acidobacteriaceae</taxon>
        <taxon>Acidisarcina</taxon>
    </lineage>
</organism>
<dbReference type="Gene3D" id="1.10.357.140">
    <property type="entry name" value="UbiA prenyltransferase"/>
    <property type="match status" value="1"/>
</dbReference>
<keyword evidence="14" id="KW-1185">Reference proteome</keyword>
<reference evidence="13 14" key="1">
    <citation type="journal article" date="2018" name="Front. Microbiol.">
        <title>Hydrolytic Capabilities as a Key to Environmental Success: Chitinolytic and Cellulolytic Acidobacteria From Acidic Sub-arctic Soils and Boreal Peatlands.</title>
        <authorList>
            <person name="Belova S.E."/>
            <person name="Ravin N.V."/>
            <person name="Pankratov T.A."/>
            <person name="Rakitin A.L."/>
            <person name="Ivanova A.A."/>
            <person name="Beletsky A.V."/>
            <person name="Mardanov A.V."/>
            <person name="Sinninghe Damste J.S."/>
            <person name="Dedysh S.N."/>
        </authorList>
    </citation>
    <scope>NUCLEOTIDE SEQUENCE [LARGE SCALE GENOMIC DNA]</scope>
    <source>
        <strain evidence="13 14">SBC82</strain>
    </source>
</reference>
<protein>
    <recommendedName>
        <fullName evidence="11">4-hydroxybenzoate polyprenyltransferase</fullName>
        <ecNumber evidence="11">2.5.1.39</ecNumber>
    </recommendedName>
</protein>
<evidence type="ECO:0000256" key="3">
    <source>
        <dbReference type="ARBA" id="ARBA00005985"/>
    </source>
</evidence>
<dbReference type="InterPro" id="IPR039653">
    <property type="entry name" value="Prenyltransferase"/>
</dbReference>
<dbReference type="AlphaFoldDB" id="A0A2Z5G9F0"/>
<feature type="transmembrane region" description="Helical" evidence="12">
    <location>
        <begin position="88"/>
        <end position="108"/>
    </location>
</feature>
<dbReference type="FunFam" id="1.10.357.140:FF:000008">
    <property type="entry name" value="4-hydroxybenzoate octaprenyltransferase"/>
    <property type="match status" value="1"/>
</dbReference>
<sequence length="291" mass="31367">MWVELGFFRKIGTTLEMIKWEHSIFVLPFAMVGAMLAAGGWPPLVKLLWIIVCMVSARSAAMAFNRWADAAIDAANPRTAGRAIPAGLLSRGFVGGFTLVSAAVFILGAAQLNRASLLLSPIALAIVLSYSYTKRFTRWSHVFLGLAMGIAPSAAWVAVRGNLDPRILILTAAVLFWGAGFDVLYACQDFQHDRTVGLNSIPAAIGIPAAFLVSHAMHALMIGLLIALARAFSLGPAAWFGIAVVGGLLLYEHLIVSPQDLRRLNAAFFTMNGVISILFFIFVAADLLLRR</sequence>
<dbReference type="PANTHER" id="PTHR11048">
    <property type="entry name" value="PRENYLTRANSFERASES"/>
    <property type="match status" value="1"/>
</dbReference>
<comment type="similarity">
    <text evidence="3">Belongs to the UbiA prenyltransferase family.</text>
</comment>
<dbReference type="InterPro" id="IPR000537">
    <property type="entry name" value="UbiA_prenyltransferase"/>
</dbReference>
<comment type="cofactor">
    <cofactor evidence="1">
        <name>Mg(2+)</name>
        <dbReference type="ChEBI" id="CHEBI:18420"/>
    </cofactor>
</comment>
<dbReference type="PANTHER" id="PTHR11048:SF28">
    <property type="entry name" value="4-HYDROXYBENZOATE POLYPRENYLTRANSFERASE, MITOCHONDRIAL"/>
    <property type="match status" value="1"/>
</dbReference>
<evidence type="ECO:0000256" key="7">
    <source>
        <dbReference type="ARBA" id="ARBA00022688"/>
    </source>
</evidence>
<dbReference type="GO" id="GO:0006744">
    <property type="term" value="P:ubiquinone biosynthetic process"/>
    <property type="evidence" value="ECO:0007669"/>
    <property type="project" value="UniProtKB-KW"/>
</dbReference>
<keyword evidence="10 12" id="KW-0472">Membrane</keyword>
<dbReference type="EMBL" id="CP030840">
    <property type="protein sequence ID" value="AXC15185.1"/>
    <property type="molecule type" value="Genomic_DNA"/>
</dbReference>
<dbReference type="Proteomes" id="UP000253606">
    <property type="component" value="Chromosome"/>
</dbReference>
<accession>A0A2Z5G9F0</accession>
<evidence type="ECO:0000256" key="1">
    <source>
        <dbReference type="ARBA" id="ARBA00001946"/>
    </source>
</evidence>
<dbReference type="Pfam" id="PF01040">
    <property type="entry name" value="UbiA"/>
    <property type="match status" value="1"/>
</dbReference>
<keyword evidence="4" id="KW-1003">Cell membrane</keyword>
<evidence type="ECO:0000256" key="11">
    <source>
        <dbReference type="ARBA" id="ARBA00034524"/>
    </source>
</evidence>
<dbReference type="Gene3D" id="1.20.120.1780">
    <property type="entry name" value="UbiA prenyltransferase"/>
    <property type="match status" value="1"/>
</dbReference>
<dbReference type="CDD" id="cd13959">
    <property type="entry name" value="PT_UbiA_COQ2"/>
    <property type="match status" value="1"/>
</dbReference>
<gene>
    <name evidence="13" type="ORF">ACPOL_5941</name>
</gene>
<keyword evidence="6" id="KW-0808">Transferase</keyword>
<comment type="subcellular location">
    <subcellularLocation>
        <location evidence="2">Membrane</location>
        <topology evidence="2">Multi-pass membrane protein</topology>
    </subcellularLocation>
</comment>
<dbReference type="OrthoDB" id="9782418at2"/>
<evidence type="ECO:0000313" key="14">
    <source>
        <dbReference type="Proteomes" id="UP000253606"/>
    </source>
</evidence>
<feature type="transmembrane region" description="Helical" evidence="12">
    <location>
        <begin position="236"/>
        <end position="254"/>
    </location>
</feature>